<dbReference type="Proteomes" id="UP000232721">
    <property type="component" value="Chromosome"/>
</dbReference>
<gene>
    <name evidence="1" type="ORF">BTO15_11675</name>
</gene>
<name>A0ABN5F788_9FLAO</name>
<evidence type="ECO:0000313" key="1">
    <source>
        <dbReference type="EMBL" id="AUC22706.1"/>
    </source>
</evidence>
<evidence type="ECO:0008006" key="3">
    <source>
        <dbReference type="Google" id="ProtNLM"/>
    </source>
</evidence>
<accession>A0ABN5F788</accession>
<evidence type="ECO:0000313" key="2">
    <source>
        <dbReference type="Proteomes" id="UP000232721"/>
    </source>
</evidence>
<dbReference type="EMBL" id="CP019336">
    <property type="protein sequence ID" value="AUC22706.1"/>
    <property type="molecule type" value="Genomic_DNA"/>
</dbReference>
<reference evidence="1 2" key="1">
    <citation type="submission" date="2017-02" db="EMBL/GenBank/DDBJ databases">
        <title>Trade-off between light-utilization and light-protection in marine flavobacteria.</title>
        <authorList>
            <person name="Kumagai Y."/>
            <person name="Yoshizawa S."/>
            <person name="Kogure K."/>
            <person name="Iwasaki W."/>
        </authorList>
    </citation>
    <scope>NUCLEOTIDE SEQUENCE [LARGE SCALE GENOMIC DNA]</scope>
    <source>
        <strain evidence="1 2">KCTC 23670</strain>
    </source>
</reference>
<dbReference type="RefSeq" id="WP_208888909.1">
    <property type="nucleotide sequence ID" value="NZ_CP019336.1"/>
</dbReference>
<sequence>MDINLQNKKIELIQWLSTLNDVSLIDKLIKIREKEKTDWWNEISVAERESIKKGLLDAENGKLTSHSNAKKIYEKWL</sequence>
<keyword evidence="2" id="KW-1185">Reference proteome</keyword>
<protein>
    <recommendedName>
        <fullName evidence="3">Addiction module protein</fullName>
    </recommendedName>
</protein>
<proteinExistence type="predicted"/>
<organism evidence="1 2">
    <name type="scientific">Polaribacter sejongensis</name>
    <dbReference type="NCBI Taxonomy" id="985043"/>
    <lineage>
        <taxon>Bacteria</taxon>
        <taxon>Pseudomonadati</taxon>
        <taxon>Bacteroidota</taxon>
        <taxon>Flavobacteriia</taxon>
        <taxon>Flavobacteriales</taxon>
        <taxon>Flavobacteriaceae</taxon>
    </lineage>
</organism>